<proteinExistence type="predicted"/>
<name>L5KN73_PTEAL</name>
<dbReference type="Proteomes" id="UP000010552">
    <property type="component" value="Unassembled WGS sequence"/>
</dbReference>
<gene>
    <name evidence="1" type="ORF">PAL_GLEAN10015718</name>
</gene>
<evidence type="ECO:0000313" key="2">
    <source>
        <dbReference type="Proteomes" id="UP000010552"/>
    </source>
</evidence>
<dbReference type="AlphaFoldDB" id="L5KN73"/>
<dbReference type="EMBL" id="KB030666">
    <property type="protein sequence ID" value="ELK12033.1"/>
    <property type="molecule type" value="Genomic_DNA"/>
</dbReference>
<keyword evidence="2" id="KW-1185">Reference proteome</keyword>
<protein>
    <submittedName>
        <fullName evidence="1">Uncharacterized protein</fullName>
    </submittedName>
</protein>
<sequence length="91" mass="10674">MFRTGQPGVPVDYAEVCRPHSLTDGKNFLRSELRLFNNMRLQTFKARRRVGLNLQGNRRELALVKWKNYNSRGASREHRATLYFITLQPLP</sequence>
<dbReference type="InParanoid" id="L5KN73"/>
<evidence type="ECO:0000313" key="1">
    <source>
        <dbReference type="EMBL" id="ELK12033.1"/>
    </source>
</evidence>
<reference evidence="2" key="1">
    <citation type="journal article" date="2013" name="Science">
        <title>Comparative analysis of bat genomes provides insight into the evolution of flight and immunity.</title>
        <authorList>
            <person name="Zhang G."/>
            <person name="Cowled C."/>
            <person name="Shi Z."/>
            <person name="Huang Z."/>
            <person name="Bishop-Lilly K.A."/>
            <person name="Fang X."/>
            <person name="Wynne J.W."/>
            <person name="Xiong Z."/>
            <person name="Baker M.L."/>
            <person name="Zhao W."/>
            <person name="Tachedjian M."/>
            <person name="Zhu Y."/>
            <person name="Zhou P."/>
            <person name="Jiang X."/>
            <person name="Ng J."/>
            <person name="Yang L."/>
            <person name="Wu L."/>
            <person name="Xiao J."/>
            <person name="Feng Y."/>
            <person name="Chen Y."/>
            <person name="Sun X."/>
            <person name="Zhang Y."/>
            <person name="Marsh G.A."/>
            <person name="Crameri G."/>
            <person name="Broder C.C."/>
            <person name="Frey K.G."/>
            <person name="Wang L.F."/>
            <person name="Wang J."/>
        </authorList>
    </citation>
    <scope>NUCLEOTIDE SEQUENCE [LARGE SCALE GENOMIC DNA]</scope>
</reference>
<accession>L5KN73</accession>
<organism evidence="1 2">
    <name type="scientific">Pteropus alecto</name>
    <name type="common">Black flying fox</name>
    <dbReference type="NCBI Taxonomy" id="9402"/>
    <lineage>
        <taxon>Eukaryota</taxon>
        <taxon>Metazoa</taxon>
        <taxon>Chordata</taxon>
        <taxon>Craniata</taxon>
        <taxon>Vertebrata</taxon>
        <taxon>Euteleostomi</taxon>
        <taxon>Mammalia</taxon>
        <taxon>Eutheria</taxon>
        <taxon>Laurasiatheria</taxon>
        <taxon>Chiroptera</taxon>
        <taxon>Yinpterochiroptera</taxon>
        <taxon>Pteropodoidea</taxon>
        <taxon>Pteropodidae</taxon>
        <taxon>Pteropodinae</taxon>
        <taxon>Pteropus</taxon>
    </lineage>
</organism>